<dbReference type="EMBL" id="FMJD01000013">
    <property type="protein sequence ID" value="SCM79270.1"/>
    <property type="molecule type" value="Genomic_DNA"/>
</dbReference>
<proteinExistence type="predicted"/>
<evidence type="ECO:0000313" key="1">
    <source>
        <dbReference type="EMBL" id="SCM79270.1"/>
    </source>
</evidence>
<protein>
    <submittedName>
        <fullName evidence="1">Uncharacterized protein</fullName>
    </submittedName>
</protein>
<name>A0A212LP46_9HYPH</name>
<organism evidence="1">
    <name type="scientific">uncultured Pleomorphomonas sp</name>
    <dbReference type="NCBI Taxonomy" id="442121"/>
    <lineage>
        <taxon>Bacteria</taxon>
        <taxon>Pseudomonadati</taxon>
        <taxon>Pseudomonadota</taxon>
        <taxon>Alphaproteobacteria</taxon>
        <taxon>Hyphomicrobiales</taxon>
        <taxon>Pleomorphomonadaceae</taxon>
        <taxon>Pleomorphomonas</taxon>
        <taxon>environmental samples</taxon>
    </lineage>
</organism>
<dbReference type="AlphaFoldDB" id="A0A212LP46"/>
<gene>
    <name evidence="1" type="ORF">KL86PLE_90318</name>
</gene>
<reference evidence="1" key="1">
    <citation type="submission" date="2016-08" db="EMBL/GenBank/DDBJ databases">
        <authorList>
            <person name="Seilhamer J.J."/>
        </authorList>
    </citation>
    <scope>NUCLEOTIDE SEQUENCE</scope>
    <source>
        <strain evidence="1">86</strain>
    </source>
</reference>
<accession>A0A212LP46</accession>
<sequence length="23" mass="2904">MLGYYPNAERWLCLPIKKRKLFY</sequence>